<proteinExistence type="predicted"/>
<reference evidence="1 2" key="1">
    <citation type="submission" date="2016-10" db="EMBL/GenBank/DDBJ databases">
        <authorList>
            <person name="de Groot N.N."/>
        </authorList>
    </citation>
    <scope>NUCLEOTIDE SEQUENCE [LARGE SCALE GENOMIC DNA]</scope>
    <source>
        <strain evidence="1 2">Nm22</strain>
    </source>
</reference>
<dbReference type="AlphaFoldDB" id="A0A1H8APJ1"/>
<sequence>MSTVTFEVKTYEIKIARELTAMSGGVTSKFPAYILCRGDDYHVVIYILNDSSPVPSNTFIPERKRGTIFAPKWQYEWFVDLLRNEKPVYCYLNNQSPDWNALYTGQEPVGEHEM</sequence>
<dbReference type="Proteomes" id="UP000199459">
    <property type="component" value="Unassembled WGS sequence"/>
</dbReference>
<evidence type="ECO:0000313" key="2">
    <source>
        <dbReference type="Proteomes" id="UP000199459"/>
    </source>
</evidence>
<dbReference type="OrthoDB" id="1441420at2"/>
<dbReference type="EMBL" id="FOCP01000001">
    <property type="protein sequence ID" value="SEM72621.1"/>
    <property type="molecule type" value="Genomic_DNA"/>
</dbReference>
<gene>
    <name evidence="1" type="ORF">SAMN05216325_101269</name>
</gene>
<accession>A0A1H8APJ1</accession>
<name>A0A1H8APJ1_9PROT</name>
<organism evidence="1 2">
    <name type="scientific">Nitrosomonas marina</name>
    <dbReference type="NCBI Taxonomy" id="917"/>
    <lineage>
        <taxon>Bacteria</taxon>
        <taxon>Pseudomonadati</taxon>
        <taxon>Pseudomonadota</taxon>
        <taxon>Betaproteobacteria</taxon>
        <taxon>Nitrosomonadales</taxon>
        <taxon>Nitrosomonadaceae</taxon>
        <taxon>Nitrosomonas</taxon>
    </lineage>
</organism>
<evidence type="ECO:0000313" key="1">
    <source>
        <dbReference type="EMBL" id="SEM72621.1"/>
    </source>
</evidence>
<dbReference type="RefSeq" id="WP_090627184.1">
    <property type="nucleotide sequence ID" value="NZ_FOCP01000001.1"/>
</dbReference>
<protein>
    <submittedName>
        <fullName evidence="1">Uncharacterized protein</fullName>
    </submittedName>
</protein>